<dbReference type="EMBL" id="BMAV01003380">
    <property type="protein sequence ID" value="GFY42891.1"/>
    <property type="molecule type" value="Genomic_DNA"/>
</dbReference>
<evidence type="ECO:0000313" key="1">
    <source>
        <dbReference type="EMBL" id="GFY42891.1"/>
    </source>
</evidence>
<reference evidence="1" key="1">
    <citation type="submission" date="2020-08" db="EMBL/GenBank/DDBJ databases">
        <title>Multicomponent nature underlies the extraordinary mechanical properties of spider dragline silk.</title>
        <authorList>
            <person name="Kono N."/>
            <person name="Nakamura H."/>
            <person name="Mori M."/>
            <person name="Yoshida Y."/>
            <person name="Ohtoshi R."/>
            <person name="Malay A.D."/>
            <person name="Moran D.A.P."/>
            <person name="Tomita M."/>
            <person name="Numata K."/>
            <person name="Arakawa K."/>
        </authorList>
    </citation>
    <scope>NUCLEOTIDE SEQUENCE</scope>
</reference>
<dbReference type="AlphaFoldDB" id="A0A8X6WZ59"/>
<organism evidence="1 2">
    <name type="scientific">Trichonephila inaurata madagascariensis</name>
    <dbReference type="NCBI Taxonomy" id="2747483"/>
    <lineage>
        <taxon>Eukaryota</taxon>
        <taxon>Metazoa</taxon>
        <taxon>Ecdysozoa</taxon>
        <taxon>Arthropoda</taxon>
        <taxon>Chelicerata</taxon>
        <taxon>Arachnida</taxon>
        <taxon>Araneae</taxon>
        <taxon>Araneomorphae</taxon>
        <taxon>Entelegynae</taxon>
        <taxon>Araneoidea</taxon>
        <taxon>Nephilidae</taxon>
        <taxon>Trichonephila</taxon>
        <taxon>Trichonephila inaurata</taxon>
    </lineage>
</organism>
<name>A0A8X6WZ59_9ARAC</name>
<evidence type="ECO:0000313" key="2">
    <source>
        <dbReference type="Proteomes" id="UP000886998"/>
    </source>
</evidence>
<sequence>MSTRLPRPQRNCGIYSGSTFNAALCGTLKNLANNCDLKNQRMKVLSPFKEIVLNNAVTILFSSSSMEEIQKPLCIYSYS</sequence>
<protein>
    <submittedName>
        <fullName evidence="1">Uncharacterized protein</fullName>
    </submittedName>
</protein>
<proteinExistence type="predicted"/>
<accession>A0A8X6WZ59</accession>
<gene>
    <name evidence="1" type="ORF">TNIN_75331</name>
</gene>
<keyword evidence="2" id="KW-1185">Reference proteome</keyword>
<comment type="caution">
    <text evidence="1">The sequence shown here is derived from an EMBL/GenBank/DDBJ whole genome shotgun (WGS) entry which is preliminary data.</text>
</comment>
<dbReference type="Proteomes" id="UP000886998">
    <property type="component" value="Unassembled WGS sequence"/>
</dbReference>